<organism evidence="12 13">
    <name type="scientific">Stentor coeruleus</name>
    <dbReference type="NCBI Taxonomy" id="5963"/>
    <lineage>
        <taxon>Eukaryota</taxon>
        <taxon>Sar</taxon>
        <taxon>Alveolata</taxon>
        <taxon>Ciliophora</taxon>
        <taxon>Postciliodesmatophora</taxon>
        <taxon>Heterotrichea</taxon>
        <taxon>Heterotrichida</taxon>
        <taxon>Stentoridae</taxon>
        <taxon>Stentor</taxon>
    </lineage>
</organism>
<gene>
    <name evidence="12" type="ORF">SteCoe_15543</name>
</gene>
<dbReference type="OrthoDB" id="422047at2759"/>
<keyword evidence="13" id="KW-1185">Reference proteome</keyword>
<evidence type="ECO:0000313" key="13">
    <source>
        <dbReference type="Proteomes" id="UP000187209"/>
    </source>
</evidence>
<evidence type="ECO:0000256" key="6">
    <source>
        <dbReference type="ARBA" id="ARBA00023065"/>
    </source>
</evidence>
<evidence type="ECO:0000256" key="4">
    <source>
        <dbReference type="ARBA" id="ARBA00022692"/>
    </source>
</evidence>
<evidence type="ECO:0000256" key="7">
    <source>
        <dbReference type="ARBA" id="ARBA00023136"/>
    </source>
</evidence>
<accession>A0A1R2C3E7</accession>
<evidence type="ECO:0000256" key="9">
    <source>
        <dbReference type="ARBA" id="ARBA00023303"/>
    </source>
</evidence>
<keyword evidence="9" id="KW-0407">Ion channel</keyword>
<evidence type="ECO:0000256" key="8">
    <source>
        <dbReference type="ARBA" id="ARBA00023286"/>
    </source>
</evidence>
<protein>
    <submittedName>
        <fullName evidence="12">Uncharacterized protein</fullName>
    </submittedName>
</protein>
<evidence type="ECO:0000256" key="1">
    <source>
        <dbReference type="ARBA" id="ARBA00004308"/>
    </source>
</evidence>
<keyword evidence="8" id="KW-1071">Ligand-gated ion channel</keyword>
<dbReference type="PANTHER" id="PTHR10125">
    <property type="entry name" value="P2X PURINOCEPTOR"/>
    <property type="match status" value="1"/>
</dbReference>
<evidence type="ECO:0000256" key="11">
    <source>
        <dbReference type="SAM" id="Phobius"/>
    </source>
</evidence>
<feature type="region of interest" description="Disordered" evidence="10">
    <location>
        <begin position="352"/>
        <end position="374"/>
    </location>
</feature>
<name>A0A1R2C3E7_9CILI</name>
<dbReference type="InterPro" id="IPR059116">
    <property type="entry name" value="P2X_receptor"/>
</dbReference>
<keyword evidence="4 11" id="KW-0812">Transmembrane</keyword>
<evidence type="ECO:0000313" key="12">
    <source>
        <dbReference type="EMBL" id="OMJ83511.1"/>
    </source>
</evidence>
<dbReference type="GO" id="GO:0007165">
    <property type="term" value="P:signal transduction"/>
    <property type="evidence" value="ECO:0007669"/>
    <property type="project" value="UniProtKB-ARBA"/>
</dbReference>
<comment type="similarity">
    <text evidence="2">Belongs to the P2X receptor family.</text>
</comment>
<dbReference type="GO" id="GO:0015267">
    <property type="term" value="F:channel activity"/>
    <property type="evidence" value="ECO:0007669"/>
    <property type="project" value="UniProtKB-ARBA"/>
</dbReference>
<keyword evidence="5 11" id="KW-1133">Transmembrane helix</keyword>
<proteinExistence type="inferred from homology"/>
<keyword evidence="3" id="KW-0813">Transport</keyword>
<feature type="transmembrane region" description="Helical" evidence="11">
    <location>
        <begin position="33"/>
        <end position="55"/>
    </location>
</feature>
<dbReference type="Proteomes" id="UP000187209">
    <property type="component" value="Unassembled WGS sequence"/>
</dbReference>
<dbReference type="GO" id="GO:0070588">
    <property type="term" value="P:calcium ion transmembrane transport"/>
    <property type="evidence" value="ECO:0007669"/>
    <property type="project" value="TreeGrafter"/>
</dbReference>
<dbReference type="AlphaFoldDB" id="A0A1R2C3E7"/>
<dbReference type="PANTHER" id="PTHR10125:SF31">
    <property type="entry name" value="P2X RECEPTOR E"/>
    <property type="match status" value="1"/>
</dbReference>
<dbReference type="InterPro" id="IPR027309">
    <property type="entry name" value="P2X_extracellular_dom_sf"/>
</dbReference>
<comment type="subcellular location">
    <subcellularLocation>
        <location evidence="1">Endomembrane system</location>
    </subcellularLocation>
</comment>
<evidence type="ECO:0000256" key="10">
    <source>
        <dbReference type="SAM" id="MobiDB-lite"/>
    </source>
</evidence>
<keyword evidence="6" id="KW-0406">Ion transport</keyword>
<evidence type="ECO:0000256" key="5">
    <source>
        <dbReference type="ARBA" id="ARBA00022989"/>
    </source>
</evidence>
<dbReference type="GO" id="GO:0012505">
    <property type="term" value="C:endomembrane system"/>
    <property type="evidence" value="ECO:0007669"/>
    <property type="project" value="UniProtKB-SubCell"/>
</dbReference>
<evidence type="ECO:0000256" key="3">
    <source>
        <dbReference type="ARBA" id="ARBA00022448"/>
    </source>
</evidence>
<sequence>MSARLQLRDIFNEDMDKLFSYRTPKLVIIKDRYLGLLKILINVCILIYFVVYVIIMQKAYLQEEFSSGPSIVYATGTAVSLDGKYVRVWDSTDVAYPQYDPSSIVISTNVHEQIRQKQNICIDSEKLCTDDAECFEGGSCKDGLCEEISWCSEDSYKLYSLDGVENFLIWVQGSVNFITMGDPLLMTTLDENKAKVYPNSGANSFLLYDILKIGNIDFDEVKKTGAVVRIGLYWECDTTWHDSCDPEIIAKRIDNIDEELGFNYDRYFYYKENGIQYRDHMNITGIKLQVESSGRIYALTLQSIILNASSAANLTMITPRIVDLIMLYVMKNRTEYRKLKFELTKDLNAETVEEVEENNDKDEEGRFEDDKNLP</sequence>
<dbReference type="GO" id="GO:0016020">
    <property type="term" value="C:membrane"/>
    <property type="evidence" value="ECO:0007669"/>
    <property type="project" value="TreeGrafter"/>
</dbReference>
<feature type="compositionally biased region" description="Acidic residues" evidence="10">
    <location>
        <begin position="352"/>
        <end position="367"/>
    </location>
</feature>
<comment type="caution">
    <text evidence="12">The sequence shown here is derived from an EMBL/GenBank/DDBJ whole genome shotgun (WGS) entry which is preliminary data.</text>
</comment>
<dbReference type="EMBL" id="MPUH01000301">
    <property type="protein sequence ID" value="OMJ83511.1"/>
    <property type="molecule type" value="Genomic_DNA"/>
</dbReference>
<dbReference type="Pfam" id="PF00864">
    <property type="entry name" value="P2X_receptor"/>
    <property type="match status" value="1"/>
</dbReference>
<keyword evidence="7 11" id="KW-0472">Membrane</keyword>
<evidence type="ECO:0000256" key="2">
    <source>
        <dbReference type="ARBA" id="ARBA00009848"/>
    </source>
</evidence>
<dbReference type="Gene3D" id="2.60.490.10">
    <property type="entry name" value="atp-gated p2x4 ion channel domain"/>
    <property type="match status" value="1"/>
</dbReference>
<dbReference type="SMR" id="A0A1R2C3E7"/>
<reference evidence="12 13" key="1">
    <citation type="submission" date="2016-11" db="EMBL/GenBank/DDBJ databases">
        <title>The macronuclear genome of Stentor coeruleus: a giant cell with tiny introns.</title>
        <authorList>
            <person name="Slabodnick M."/>
            <person name="Ruby J.G."/>
            <person name="Reiff S.B."/>
            <person name="Swart E.C."/>
            <person name="Gosai S."/>
            <person name="Prabakaran S."/>
            <person name="Witkowska E."/>
            <person name="Larue G.E."/>
            <person name="Fisher S."/>
            <person name="Freeman R.M."/>
            <person name="Gunawardena J."/>
            <person name="Chu W."/>
            <person name="Stover N.A."/>
            <person name="Gregory B.D."/>
            <person name="Nowacki M."/>
            <person name="Derisi J."/>
            <person name="Roy S.W."/>
            <person name="Marshall W.F."/>
            <person name="Sood P."/>
        </authorList>
    </citation>
    <scope>NUCLEOTIDE SEQUENCE [LARGE SCALE GENOMIC DNA]</scope>
    <source>
        <strain evidence="12">WM001</strain>
    </source>
</reference>